<feature type="compositionally biased region" description="Low complexity" evidence="1">
    <location>
        <begin position="155"/>
        <end position="167"/>
    </location>
</feature>
<feature type="region of interest" description="Disordered" evidence="1">
    <location>
        <begin position="1"/>
        <end position="190"/>
    </location>
</feature>
<feature type="compositionally biased region" description="Pro residues" evidence="1">
    <location>
        <begin position="102"/>
        <end position="113"/>
    </location>
</feature>
<protein>
    <submittedName>
        <fullName evidence="2">Uncharacterized protein</fullName>
    </submittedName>
</protein>
<comment type="caution">
    <text evidence="2">The sequence shown here is derived from an EMBL/GenBank/DDBJ whole genome shotgun (WGS) entry which is preliminary data.</text>
</comment>
<dbReference type="PANTHER" id="PTHR15742:SF1">
    <property type="entry name" value="PROTEIN SOGA1"/>
    <property type="match status" value="1"/>
</dbReference>
<dbReference type="PANTHER" id="PTHR15742">
    <property type="entry name" value="GIRDIN"/>
    <property type="match status" value="1"/>
</dbReference>
<feature type="compositionally biased region" description="Low complexity" evidence="1">
    <location>
        <begin position="12"/>
        <end position="22"/>
    </location>
</feature>
<organism evidence="2 3">
    <name type="scientific">Saguinus oedipus</name>
    <name type="common">Cotton-top tamarin</name>
    <name type="synonym">Oedipomidas oedipus</name>
    <dbReference type="NCBI Taxonomy" id="9490"/>
    <lineage>
        <taxon>Eukaryota</taxon>
        <taxon>Metazoa</taxon>
        <taxon>Chordata</taxon>
        <taxon>Craniata</taxon>
        <taxon>Vertebrata</taxon>
        <taxon>Euteleostomi</taxon>
        <taxon>Mammalia</taxon>
        <taxon>Eutheria</taxon>
        <taxon>Euarchontoglires</taxon>
        <taxon>Primates</taxon>
        <taxon>Haplorrhini</taxon>
        <taxon>Platyrrhini</taxon>
        <taxon>Cebidae</taxon>
        <taxon>Callitrichinae</taxon>
        <taxon>Saguinus</taxon>
    </lineage>
</organism>
<gene>
    <name evidence="2" type="ORF">P7K49_009681</name>
</gene>
<name>A0ABQ9VLH1_SAGOE</name>
<dbReference type="Proteomes" id="UP001266305">
    <property type="component" value="Unassembled WGS sequence"/>
</dbReference>
<evidence type="ECO:0000256" key="1">
    <source>
        <dbReference type="SAM" id="MobiDB-lite"/>
    </source>
</evidence>
<reference evidence="2 3" key="1">
    <citation type="submission" date="2023-05" db="EMBL/GenBank/DDBJ databases">
        <title>B98-5 Cell Line De Novo Hybrid Assembly: An Optical Mapping Approach.</title>
        <authorList>
            <person name="Kananen K."/>
            <person name="Auerbach J.A."/>
            <person name="Kautto E."/>
            <person name="Blachly J.S."/>
        </authorList>
    </citation>
    <scope>NUCLEOTIDE SEQUENCE [LARGE SCALE GENOMIC DNA]</scope>
    <source>
        <strain evidence="2">B95-8</strain>
        <tissue evidence="2">Cell line</tissue>
    </source>
</reference>
<dbReference type="EMBL" id="JASSZA010000005">
    <property type="protein sequence ID" value="KAK2109935.1"/>
    <property type="molecule type" value="Genomic_DNA"/>
</dbReference>
<dbReference type="InterPro" id="IPR049885">
    <property type="entry name" value="MTCL1-3"/>
</dbReference>
<feature type="compositionally biased region" description="Low complexity" evidence="1">
    <location>
        <begin position="131"/>
        <end position="147"/>
    </location>
</feature>
<evidence type="ECO:0000313" key="2">
    <source>
        <dbReference type="EMBL" id="KAK2109935.1"/>
    </source>
</evidence>
<feature type="compositionally biased region" description="Low complexity" evidence="1">
    <location>
        <begin position="74"/>
        <end position="92"/>
    </location>
</feature>
<proteinExistence type="predicted"/>
<feature type="region of interest" description="Disordered" evidence="1">
    <location>
        <begin position="224"/>
        <end position="246"/>
    </location>
</feature>
<feature type="compositionally biased region" description="Low complexity" evidence="1">
    <location>
        <begin position="55"/>
        <end position="66"/>
    </location>
</feature>
<evidence type="ECO:0000313" key="3">
    <source>
        <dbReference type="Proteomes" id="UP001266305"/>
    </source>
</evidence>
<sequence>MEAPAAEPQLRGSGPQPASAPAPERRKSHRAPSPARPKDVAGWSLAKGRRGPGPGAAVACSAASSARPDKKGRAVAPGARGAGARVAGVRTGVRAKGRPRPSAGPRPPPPPPSLTDSSSEVSDCASEEARLLGLELALSSDAESAAGGPAGVRTGQQGQPAPSAQQPSRPPASPDEPSVAASSVGSSRLPLSASLAFSDLTEEMLDCGPGGFVRELEELRSENDYLKGGRGGHRLSQPGGLLWGPP</sequence>
<keyword evidence="3" id="KW-1185">Reference proteome</keyword>
<accession>A0ABQ9VLH1</accession>